<accession>A0A7E5WA40</accession>
<gene>
    <name evidence="3" type="primary">LOC113500817</name>
</gene>
<name>A0A7E5WA40_TRINI</name>
<feature type="domain" description="FP protein C-terminal" evidence="1">
    <location>
        <begin position="176"/>
        <end position="228"/>
    </location>
</feature>
<dbReference type="Gene3D" id="3.30.70.1820">
    <property type="entry name" value="L1 transposable element, RRM domain"/>
    <property type="match status" value="1"/>
</dbReference>
<dbReference type="RefSeq" id="XP_026737514.1">
    <property type="nucleotide sequence ID" value="XM_026881713.1"/>
</dbReference>
<proteinExistence type="predicted"/>
<dbReference type="KEGG" id="tnl:113500817"/>
<dbReference type="PANTHER" id="PTHR11505">
    <property type="entry name" value="L1 TRANSPOSABLE ELEMENT-RELATED"/>
    <property type="match status" value="1"/>
</dbReference>
<keyword evidence="2" id="KW-1185">Reference proteome</keyword>
<organism evidence="2 3">
    <name type="scientific">Trichoplusia ni</name>
    <name type="common">Cabbage looper</name>
    <dbReference type="NCBI Taxonomy" id="7111"/>
    <lineage>
        <taxon>Eukaryota</taxon>
        <taxon>Metazoa</taxon>
        <taxon>Ecdysozoa</taxon>
        <taxon>Arthropoda</taxon>
        <taxon>Hexapoda</taxon>
        <taxon>Insecta</taxon>
        <taxon>Pterygota</taxon>
        <taxon>Neoptera</taxon>
        <taxon>Endopterygota</taxon>
        <taxon>Lepidoptera</taxon>
        <taxon>Glossata</taxon>
        <taxon>Ditrysia</taxon>
        <taxon>Noctuoidea</taxon>
        <taxon>Noctuidae</taxon>
        <taxon>Plusiinae</taxon>
        <taxon>Trichoplusia</taxon>
    </lineage>
</organism>
<evidence type="ECO:0000259" key="1">
    <source>
        <dbReference type="Pfam" id="PF25298"/>
    </source>
</evidence>
<evidence type="ECO:0000313" key="2">
    <source>
        <dbReference type="Proteomes" id="UP000322000"/>
    </source>
</evidence>
<dbReference type="AlphaFoldDB" id="A0A7E5WA40"/>
<dbReference type="Pfam" id="PF25298">
    <property type="entry name" value="Baculo_FP_2nd"/>
    <property type="match status" value="1"/>
</dbReference>
<dbReference type="InterPro" id="IPR057251">
    <property type="entry name" value="FP_C"/>
</dbReference>
<dbReference type="InterPro" id="IPR004244">
    <property type="entry name" value="Transposase_22"/>
</dbReference>
<protein>
    <submittedName>
        <fullName evidence="3">Uncharacterized protein LOC113500817</fullName>
    </submittedName>
</protein>
<dbReference type="InParanoid" id="A0A7E5WA40"/>
<reference evidence="3" key="1">
    <citation type="submission" date="2025-08" db="UniProtKB">
        <authorList>
            <consortium name="RefSeq"/>
        </authorList>
    </citation>
    <scope>IDENTIFICATION</scope>
</reference>
<dbReference type="GeneID" id="113500817"/>
<evidence type="ECO:0000313" key="3">
    <source>
        <dbReference type="RefSeq" id="XP_026737514.1"/>
    </source>
</evidence>
<dbReference type="OrthoDB" id="7484295at2759"/>
<sequence length="230" mass="26119">MRKEIADLRSQNAAMKAQITDLIQEVDGAKTSTQYISDQYDDYAKRLSRIEKQPLDNSAIKNLESKIDNLEQHARQCNIEIANMPEKRGENLVMLLEDIGKNIDLTIPRDEIVSIHRVPHAAVLANDRPKNVIAKLKTRSLRDNILSAFRLKKGLSSTQLGISGPTRVIYVNEHLTLQKKLLLRETREEAKKHGFKYVWVRHATILVKKTDTCAALAIKSSNDLLKMKAN</sequence>
<dbReference type="Proteomes" id="UP000322000">
    <property type="component" value="Chromosome 14"/>
</dbReference>